<organism evidence="1 2">
    <name type="scientific">Erythranthe guttata</name>
    <name type="common">Yellow monkey flower</name>
    <name type="synonym">Mimulus guttatus</name>
    <dbReference type="NCBI Taxonomy" id="4155"/>
    <lineage>
        <taxon>Eukaryota</taxon>
        <taxon>Viridiplantae</taxon>
        <taxon>Streptophyta</taxon>
        <taxon>Embryophyta</taxon>
        <taxon>Tracheophyta</taxon>
        <taxon>Spermatophyta</taxon>
        <taxon>Magnoliopsida</taxon>
        <taxon>eudicotyledons</taxon>
        <taxon>Gunneridae</taxon>
        <taxon>Pentapetalae</taxon>
        <taxon>asterids</taxon>
        <taxon>lamiids</taxon>
        <taxon>Lamiales</taxon>
        <taxon>Phrymaceae</taxon>
        <taxon>Erythranthe</taxon>
    </lineage>
</organism>
<accession>A0A022QCH2</accession>
<protein>
    <submittedName>
        <fullName evidence="1">Uncharacterized protein</fullName>
    </submittedName>
</protein>
<evidence type="ECO:0000313" key="1">
    <source>
        <dbReference type="EMBL" id="EYU25646.1"/>
    </source>
</evidence>
<name>A0A022QCH2_ERYGU</name>
<proteinExistence type="predicted"/>
<dbReference type="AlphaFoldDB" id="A0A022QCH2"/>
<dbReference type="EMBL" id="KI631928">
    <property type="protein sequence ID" value="EYU25646.1"/>
    <property type="molecule type" value="Genomic_DNA"/>
</dbReference>
<sequence>MDSQCPISLTNRLMVHVYLKIMKNLLRIIVMCQVMIFDSVEDAKTCCTTHARRVGFCIKFKHNRLPKSDKSLIGVDYACSREGQPKHKD</sequence>
<evidence type="ECO:0000313" key="2">
    <source>
        <dbReference type="Proteomes" id="UP000030748"/>
    </source>
</evidence>
<dbReference type="Proteomes" id="UP000030748">
    <property type="component" value="Unassembled WGS sequence"/>
</dbReference>
<keyword evidence="2" id="KW-1185">Reference proteome</keyword>
<gene>
    <name evidence="1" type="ORF">MIMGU_mgv11b017765mg</name>
</gene>
<reference evidence="1 2" key="1">
    <citation type="journal article" date="2013" name="Proc. Natl. Acad. Sci. U.S.A.">
        <title>Fine-scale variation in meiotic recombination in Mimulus inferred from population shotgun sequencing.</title>
        <authorList>
            <person name="Hellsten U."/>
            <person name="Wright K.M."/>
            <person name="Jenkins J."/>
            <person name="Shu S."/>
            <person name="Yuan Y."/>
            <person name="Wessler S.R."/>
            <person name="Schmutz J."/>
            <person name="Willis J.H."/>
            <person name="Rokhsar D.S."/>
        </authorList>
    </citation>
    <scope>NUCLEOTIDE SEQUENCE [LARGE SCALE GENOMIC DNA]</scope>
    <source>
        <strain evidence="2">cv. DUN x IM62</strain>
    </source>
</reference>